<keyword evidence="3" id="KW-1185">Reference proteome</keyword>
<proteinExistence type="predicted"/>
<protein>
    <submittedName>
        <fullName evidence="2">Uncharacterized protein</fullName>
    </submittedName>
</protein>
<comment type="caution">
    <text evidence="2">The sequence shown here is derived from an EMBL/GenBank/DDBJ whole genome shotgun (WGS) entry which is preliminary data.</text>
</comment>
<feature type="region of interest" description="Disordered" evidence="1">
    <location>
        <begin position="1"/>
        <end position="21"/>
    </location>
</feature>
<gene>
    <name evidence="2" type="ORF">RND81_11G153800</name>
</gene>
<evidence type="ECO:0000313" key="3">
    <source>
        <dbReference type="Proteomes" id="UP001443914"/>
    </source>
</evidence>
<accession>A0AAW1HMH8</accession>
<organism evidence="2 3">
    <name type="scientific">Saponaria officinalis</name>
    <name type="common">Common soapwort</name>
    <name type="synonym">Lychnis saponaria</name>
    <dbReference type="NCBI Taxonomy" id="3572"/>
    <lineage>
        <taxon>Eukaryota</taxon>
        <taxon>Viridiplantae</taxon>
        <taxon>Streptophyta</taxon>
        <taxon>Embryophyta</taxon>
        <taxon>Tracheophyta</taxon>
        <taxon>Spermatophyta</taxon>
        <taxon>Magnoliopsida</taxon>
        <taxon>eudicotyledons</taxon>
        <taxon>Gunneridae</taxon>
        <taxon>Pentapetalae</taxon>
        <taxon>Caryophyllales</taxon>
        <taxon>Caryophyllaceae</taxon>
        <taxon>Caryophylleae</taxon>
        <taxon>Saponaria</taxon>
    </lineage>
</organism>
<sequence length="103" mass="11869">MSKLKRSQQHNHSPRPPYPNYTVQALNDMFIQLQTKQQLQLTTTIRNTHTTRSNRVLVSHSQNQSIHDRGGPMVVQSGSMHRGLRENDPNLVILLIFDTLINK</sequence>
<feature type="compositionally biased region" description="Basic residues" evidence="1">
    <location>
        <begin position="1"/>
        <end position="13"/>
    </location>
</feature>
<dbReference type="AlphaFoldDB" id="A0AAW1HMH8"/>
<evidence type="ECO:0000256" key="1">
    <source>
        <dbReference type="SAM" id="MobiDB-lite"/>
    </source>
</evidence>
<reference evidence="2" key="1">
    <citation type="submission" date="2024-03" db="EMBL/GenBank/DDBJ databases">
        <title>WGS assembly of Saponaria officinalis var. Norfolk2.</title>
        <authorList>
            <person name="Jenkins J."/>
            <person name="Shu S."/>
            <person name="Grimwood J."/>
            <person name="Barry K."/>
            <person name="Goodstein D."/>
            <person name="Schmutz J."/>
            <person name="Leebens-Mack J."/>
            <person name="Osbourn A."/>
        </authorList>
    </citation>
    <scope>NUCLEOTIDE SEQUENCE [LARGE SCALE GENOMIC DNA]</scope>
    <source>
        <strain evidence="2">JIC</strain>
    </source>
</reference>
<dbReference type="EMBL" id="JBDFQZ010000011">
    <property type="protein sequence ID" value="KAK9677589.1"/>
    <property type="molecule type" value="Genomic_DNA"/>
</dbReference>
<name>A0AAW1HMH8_SAPOF</name>
<dbReference type="Proteomes" id="UP001443914">
    <property type="component" value="Unassembled WGS sequence"/>
</dbReference>
<evidence type="ECO:0000313" key="2">
    <source>
        <dbReference type="EMBL" id="KAK9677589.1"/>
    </source>
</evidence>